<name>E3NAX6_CAERE</name>
<keyword evidence="1" id="KW-0812">Transmembrane</keyword>
<dbReference type="HOGENOM" id="CLU_1636995_0_0_1"/>
<dbReference type="Proteomes" id="UP000008281">
    <property type="component" value="Unassembled WGS sequence"/>
</dbReference>
<evidence type="ECO:0000313" key="3">
    <source>
        <dbReference type="Proteomes" id="UP000008281"/>
    </source>
</evidence>
<protein>
    <submittedName>
        <fullName evidence="2">Uncharacterized protein</fullName>
    </submittedName>
</protein>
<evidence type="ECO:0000313" key="2">
    <source>
        <dbReference type="EMBL" id="EFO91689.1"/>
    </source>
</evidence>
<dbReference type="EMBL" id="DS268580">
    <property type="protein sequence ID" value="EFO91689.1"/>
    <property type="molecule type" value="Genomic_DNA"/>
</dbReference>
<accession>E3NAX6</accession>
<keyword evidence="1" id="KW-1133">Transmembrane helix</keyword>
<gene>
    <name evidence="2" type="ORF">CRE_06053</name>
</gene>
<feature type="transmembrane region" description="Helical" evidence="1">
    <location>
        <begin position="12"/>
        <end position="29"/>
    </location>
</feature>
<keyword evidence="3" id="KW-1185">Reference proteome</keyword>
<reference evidence="2" key="1">
    <citation type="submission" date="2007-07" db="EMBL/GenBank/DDBJ databases">
        <title>PCAP assembly of the Caenorhabditis remanei genome.</title>
        <authorList>
            <consortium name="The Caenorhabditis remanei Sequencing Consortium"/>
            <person name="Wilson R.K."/>
        </authorList>
    </citation>
    <scope>NUCLEOTIDE SEQUENCE [LARGE SCALE GENOMIC DNA]</scope>
    <source>
        <strain evidence="2">PB4641</strain>
    </source>
</reference>
<keyword evidence="1" id="KW-0472">Membrane</keyword>
<organism evidence="3">
    <name type="scientific">Caenorhabditis remanei</name>
    <name type="common">Caenorhabditis vulgaris</name>
    <dbReference type="NCBI Taxonomy" id="31234"/>
    <lineage>
        <taxon>Eukaryota</taxon>
        <taxon>Metazoa</taxon>
        <taxon>Ecdysozoa</taxon>
        <taxon>Nematoda</taxon>
        <taxon>Chromadorea</taxon>
        <taxon>Rhabditida</taxon>
        <taxon>Rhabditina</taxon>
        <taxon>Rhabditomorpha</taxon>
        <taxon>Rhabditoidea</taxon>
        <taxon>Rhabditidae</taxon>
        <taxon>Peloderinae</taxon>
        <taxon>Caenorhabditis</taxon>
    </lineage>
</organism>
<dbReference type="InParanoid" id="E3NAX6"/>
<proteinExistence type="predicted"/>
<dbReference type="AlphaFoldDB" id="E3NAX6"/>
<sequence length="162" mass="18037">MSTSTSPIWKYVGITATGAAALTIFLNYARRQDNKNIIEVERLQMMVDVLGAKIDDVEKLLKAMNEEIRSQRGPRLKTSNSNGALKTVSFKLAQKYSKIDQKNHVFSRFSTKISQNPPPLAPPPPTPQIECQGLEVGHQSLQTLNMEMPKKIGKIAEKATKD</sequence>
<dbReference type="STRING" id="31234.E3NAX6"/>
<evidence type="ECO:0000256" key="1">
    <source>
        <dbReference type="SAM" id="Phobius"/>
    </source>
</evidence>